<evidence type="ECO:0000256" key="3">
    <source>
        <dbReference type="ARBA" id="ARBA00022692"/>
    </source>
</evidence>
<dbReference type="Gene3D" id="1.20.1250.20">
    <property type="entry name" value="MFS general substrate transporter like domains"/>
    <property type="match status" value="1"/>
</dbReference>
<evidence type="ECO:0000313" key="8">
    <source>
        <dbReference type="EMBL" id="MEA5518967.1"/>
    </source>
</evidence>
<dbReference type="PRINTS" id="PR01035">
    <property type="entry name" value="TCRTETA"/>
</dbReference>
<dbReference type="InterPro" id="IPR001958">
    <property type="entry name" value="Tet-R_TetA/multi-R_MdtG-like"/>
</dbReference>
<dbReference type="PROSITE" id="PS50850">
    <property type="entry name" value="MFS"/>
    <property type="match status" value="1"/>
</dbReference>
<gene>
    <name evidence="8" type="ORF">VB854_08400</name>
</gene>
<organism evidence="8 9">
    <name type="scientific">Limnoraphis robusta CCNP1315</name>
    <dbReference type="NCBI Taxonomy" id="3110306"/>
    <lineage>
        <taxon>Bacteria</taxon>
        <taxon>Bacillati</taxon>
        <taxon>Cyanobacteriota</taxon>
        <taxon>Cyanophyceae</taxon>
        <taxon>Oscillatoriophycideae</taxon>
        <taxon>Oscillatoriales</taxon>
        <taxon>Sirenicapillariaceae</taxon>
        <taxon>Limnoraphis</taxon>
    </lineage>
</organism>
<feature type="transmembrane region" description="Helical" evidence="6">
    <location>
        <begin position="403"/>
        <end position="425"/>
    </location>
</feature>
<dbReference type="CDD" id="cd17482">
    <property type="entry name" value="MFS_YxiO_like"/>
    <property type="match status" value="1"/>
</dbReference>
<keyword evidence="3 6" id="KW-0812">Transmembrane</keyword>
<dbReference type="Proteomes" id="UP001301728">
    <property type="component" value="Unassembled WGS sequence"/>
</dbReference>
<evidence type="ECO:0000256" key="1">
    <source>
        <dbReference type="ARBA" id="ARBA00004651"/>
    </source>
</evidence>
<feature type="transmembrane region" description="Helical" evidence="6">
    <location>
        <begin position="112"/>
        <end position="133"/>
    </location>
</feature>
<evidence type="ECO:0000256" key="4">
    <source>
        <dbReference type="ARBA" id="ARBA00022989"/>
    </source>
</evidence>
<protein>
    <submittedName>
        <fullName evidence="8">MFS transporter</fullName>
    </submittedName>
</protein>
<feature type="transmembrane region" description="Helical" evidence="6">
    <location>
        <begin position="154"/>
        <end position="178"/>
    </location>
</feature>
<evidence type="ECO:0000256" key="6">
    <source>
        <dbReference type="SAM" id="Phobius"/>
    </source>
</evidence>
<dbReference type="InterPro" id="IPR036259">
    <property type="entry name" value="MFS_trans_sf"/>
</dbReference>
<feature type="transmembrane region" description="Helical" evidence="6">
    <location>
        <begin position="89"/>
        <end position="106"/>
    </location>
</feature>
<evidence type="ECO:0000256" key="5">
    <source>
        <dbReference type="ARBA" id="ARBA00023136"/>
    </source>
</evidence>
<feature type="transmembrane region" description="Helical" evidence="6">
    <location>
        <begin position="317"/>
        <end position="335"/>
    </location>
</feature>
<feature type="transmembrane region" description="Helical" evidence="6">
    <location>
        <begin position="52"/>
        <end position="77"/>
    </location>
</feature>
<keyword evidence="4 6" id="KW-1133">Transmembrane helix</keyword>
<dbReference type="RefSeq" id="WP_323221047.1">
    <property type="nucleotide sequence ID" value="NZ_JAYGHT010000019.1"/>
</dbReference>
<comment type="subcellular location">
    <subcellularLocation>
        <location evidence="1">Cell membrane</location>
        <topology evidence="1">Multi-pass membrane protein</topology>
    </subcellularLocation>
</comment>
<feature type="transmembrane region" description="Helical" evidence="6">
    <location>
        <begin position="21"/>
        <end position="40"/>
    </location>
</feature>
<dbReference type="EMBL" id="JAYGHT010000019">
    <property type="protein sequence ID" value="MEA5518967.1"/>
    <property type="molecule type" value="Genomic_DNA"/>
</dbReference>
<dbReference type="Pfam" id="PF11700">
    <property type="entry name" value="ATG22"/>
    <property type="match status" value="2"/>
</dbReference>
<keyword evidence="5 6" id="KW-0472">Membrane</keyword>
<accession>A0ABU5TW78</accession>
<keyword evidence="9" id="KW-1185">Reference proteome</keyword>
<dbReference type="PANTHER" id="PTHR23519:SF1">
    <property type="entry name" value="AUTOPHAGY-RELATED PROTEIN 22"/>
    <property type="match status" value="1"/>
</dbReference>
<dbReference type="SUPFAM" id="SSF103473">
    <property type="entry name" value="MFS general substrate transporter"/>
    <property type="match status" value="1"/>
</dbReference>
<feature type="transmembrane region" description="Helical" evidence="6">
    <location>
        <begin position="184"/>
        <end position="208"/>
    </location>
</feature>
<reference evidence="8 9" key="1">
    <citation type="submission" date="2023-12" db="EMBL/GenBank/DDBJ databases">
        <title>Baltic Sea Cyanobacteria.</title>
        <authorList>
            <person name="Delbaje E."/>
            <person name="Fewer D.P."/>
            <person name="Shishido T.K."/>
        </authorList>
    </citation>
    <scope>NUCLEOTIDE SEQUENCE [LARGE SCALE GENOMIC DNA]</scope>
    <source>
        <strain evidence="8 9">CCNP 1315</strain>
    </source>
</reference>
<dbReference type="InterPro" id="IPR024671">
    <property type="entry name" value="Atg22-like"/>
</dbReference>
<name>A0ABU5TW78_9CYAN</name>
<keyword evidence="2" id="KW-0813">Transport</keyword>
<dbReference type="InterPro" id="IPR050495">
    <property type="entry name" value="ATG22/LtaA_families"/>
</dbReference>
<feature type="transmembrane region" description="Helical" evidence="6">
    <location>
        <begin position="286"/>
        <end position="305"/>
    </location>
</feature>
<feature type="transmembrane region" description="Helical" evidence="6">
    <location>
        <begin position="251"/>
        <end position="274"/>
    </location>
</feature>
<evidence type="ECO:0000256" key="2">
    <source>
        <dbReference type="ARBA" id="ARBA00022448"/>
    </source>
</evidence>
<evidence type="ECO:0000313" key="9">
    <source>
        <dbReference type="Proteomes" id="UP001301728"/>
    </source>
</evidence>
<dbReference type="InterPro" id="IPR020846">
    <property type="entry name" value="MFS_dom"/>
</dbReference>
<sequence length="440" mass="47643">MMSNNQKQIFGWLMYDWANSAYITTVVVAVLPAYFASVIVPQGGVSFGGTLYSATAIWGFLISLSAFIVFLIAPVMGAVSDFSASKKKFLMAFCWSGSLAACLLFFCQAGDLVQTIILFLIAQIGFVSANIFYDAFLPSIASEDNIDWISGKGFAYGYIGGGLQFALSLGLIAGHQALGISAELAARLAILMAGLWWGGFSIITFLYLKEAPTTETLPVEYRQLPVGLAYLKVGIIRTVITLRKLQAFKHLLYFLIAYMIYNNGIQTVITMATIYGAEELKFSTNVLMITLLVIQFVSVVGALAFSKLAEKISAKNALMVSLLGWAFVVIYAYFMQTPTEYFILGGIVGLVQGGSQSLSRSFYGSIIPVHAAAEFYGFYSVFNKGSAIIGPLAFALIRQFTGTARASILSLIIFFILGLVILAYVDVEQAKAAKATSPLN</sequence>
<feature type="transmembrane region" description="Helical" evidence="6">
    <location>
        <begin position="375"/>
        <end position="397"/>
    </location>
</feature>
<dbReference type="PANTHER" id="PTHR23519">
    <property type="entry name" value="AUTOPHAGY-RELATED PROTEIN 22"/>
    <property type="match status" value="1"/>
</dbReference>
<proteinExistence type="predicted"/>
<evidence type="ECO:0000259" key="7">
    <source>
        <dbReference type="PROSITE" id="PS50850"/>
    </source>
</evidence>
<comment type="caution">
    <text evidence="8">The sequence shown here is derived from an EMBL/GenBank/DDBJ whole genome shotgun (WGS) entry which is preliminary data.</text>
</comment>
<feature type="domain" description="Major facilitator superfamily (MFS) profile" evidence="7">
    <location>
        <begin position="13"/>
        <end position="430"/>
    </location>
</feature>